<evidence type="ECO:0000256" key="2">
    <source>
        <dbReference type="ARBA" id="ARBA00011322"/>
    </source>
</evidence>
<comment type="function">
    <text evidence="7">SbcCD cleaves DNA hairpin structures. These structures can inhibit DNA replication and are intermediates in certain DNA recombination reactions. The complex acts as a 3'-&gt;5' double strand exonuclease that can open hairpins. It also has a 5' single-strand endonuclease activity.</text>
</comment>
<comment type="subunit">
    <text evidence="2 7">Heterodimer of SbcC and SbcD.</text>
</comment>
<organism evidence="11 12">
    <name type="scientific">Blautia faecicola</name>
    <dbReference type="NCBI Taxonomy" id="2509240"/>
    <lineage>
        <taxon>Bacteria</taxon>
        <taxon>Bacillati</taxon>
        <taxon>Bacillota</taxon>
        <taxon>Clostridia</taxon>
        <taxon>Lachnospirales</taxon>
        <taxon>Lachnospiraceae</taxon>
        <taxon>Blautia</taxon>
    </lineage>
</organism>
<dbReference type="Gene3D" id="3.60.21.10">
    <property type="match status" value="1"/>
</dbReference>
<comment type="caution">
    <text evidence="11">The sequence shown here is derived from an EMBL/GenBank/DDBJ whole genome shotgun (WGS) entry which is preliminary data.</text>
</comment>
<keyword evidence="7" id="KW-0235">DNA replication</keyword>
<dbReference type="InterPro" id="IPR004593">
    <property type="entry name" value="SbcD"/>
</dbReference>
<dbReference type="InterPro" id="IPR004843">
    <property type="entry name" value="Calcineurin-like_PHP"/>
</dbReference>
<sequence length="417" mass="48046">MRFFHLSDLHIGKQLYGYSLLEDQEWILNKIYELIDKERPDGVLIAGDVYDKSVPAAEAVTVFDRFLTKVSQLEPKIPVLIISGNHDSPERLSFGAEILSRQQVYVAGSCPQSENEHLKKVTFQDAWGETDVWMLPFVKPGYVRKLMEESRKKTDREDGAGQGSYGSQEADREPETEREEIRRDYNETVKFLLERENIDTARRNILISHQFYTAGGEIPKTSDSETITVGGLDQVETACLAPFSYVALGHIHRPQSMGRESIRYCGSMLKYSVSEWAQEKSVTEVILEAPGQEPVIRLHPLKPLREVCVIRGTLEEILEANKDRVSEDYVSIVLTDEQELYQPKEQLERIFTHILEVRTERNWKLAKEWEDGQEEETQTDPKLVFEQFFSQIQGRQLLEEEAEVLEEVFAKVREDEG</sequence>
<evidence type="ECO:0000313" key="12">
    <source>
        <dbReference type="Proteomes" id="UP000290106"/>
    </source>
</evidence>
<dbReference type="RefSeq" id="WP_129257192.1">
    <property type="nucleotide sequence ID" value="NZ_SDKC01000001.1"/>
</dbReference>
<proteinExistence type="inferred from homology"/>
<dbReference type="InterPro" id="IPR026843">
    <property type="entry name" value="SbcD_C"/>
</dbReference>
<dbReference type="GO" id="GO:0006310">
    <property type="term" value="P:DNA recombination"/>
    <property type="evidence" value="ECO:0007669"/>
    <property type="project" value="UniProtKB-KW"/>
</dbReference>
<feature type="compositionally biased region" description="Basic and acidic residues" evidence="8">
    <location>
        <begin position="149"/>
        <end position="159"/>
    </location>
</feature>
<evidence type="ECO:0000259" key="10">
    <source>
        <dbReference type="Pfam" id="PF12320"/>
    </source>
</evidence>
<evidence type="ECO:0000259" key="9">
    <source>
        <dbReference type="Pfam" id="PF00149"/>
    </source>
</evidence>
<dbReference type="Proteomes" id="UP000290106">
    <property type="component" value="Unassembled WGS sequence"/>
</dbReference>
<keyword evidence="4 7" id="KW-0540">Nuclease</keyword>
<feature type="domain" description="Nuclease SbcCD subunit D C-terminal" evidence="10">
    <location>
        <begin position="304"/>
        <end position="391"/>
    </location>
</feature>
<keyword evidence="7" id="KW-0255">Endonuclease</keyword>
<protein>
    <recommendedName>
        <fullName evidence="3 7">Nuclease SbcCD subunit D</fullName>
    </recommendedName>
</protein>
<keyword evidence="6 7" id="KW-0269">Exonuclease</keyword>
<evidence type="ECO:0000256" key="4">
    <source>
        <dbReference type="ARBA" id="ARBA00022722"/>
    </source>
</evidence>
<gene>
    <name evidence="7" type="primary">sbcD</name>
    <name evidence="11" type="ORF">ETP43_04690</name>
</gene>
<accession>A0A4Q1RG20</accession>
<keyword evidence="7" id="KW-0233">DNA recombination</keyword>
<dbReference type="Pfam" id="PF00149">
    <property type="entry name" value="Metallophos"/>
    <property type="match status" value="1"/>
</dbReference>
<evidence type="ECO:0000256" key="8">
    <source>
        <dbReference type="SAM" id="MobiDB-lite"/>
    </source>
</evidence>
<feature type="domain" description="Calcineurin-like phosphoesterase" evidence="9">
    <location>
        <begin position="1"/>
        <end position="104"/>
    </location>
</feature>
<evidence type="ECO:0000256" key="6">
    <source>
        <dbReference type="ARBA" id="ARBA00022839"/>
    </source>
</evidence>
<name>A0A4Q1RG20_9FIRM</name>
<dbReference type="OrthoDB" id="9773856at2"/>
<dbReference type="EMBL" id="SDKC01000001">
    <property type="protein sequence ID" value="RXS74570.1"/>
    <property type="molecule type" value="Genomic_DNA"/>
</dbReference>
<feature type="compositionally biased region" description="Basic and acidic residues" evidence="8">
    <location>
        <begin position="169"/>
        <end position="181"/>
    </location>
</feature>
<evidence type="ECO:0000256" key="1">
    <source>
        <dbReference type="ARBA" id="ARBA00010555"/>
    </source>
</evidence>
<dbReference type="GO" id="GO:0004519">
    <property type="term" value="F:endonuclease activity"/>
    <property type="evidence" value="ECO:0007669"/>
    <property type="project" value="UniProtKB-KW"/>
</dbReference>
<dbReference type="InterPro" id="IPR041796">
    <property type="entry name" value="Mre11_N"/>
</dbReference>
<evidence type="ECO:0000313" key="11">
    <source>
        <dbReference type="EMBL" id="RXS74570.1"/>
    </source>
</evidence>
<evidence type="ECO:0000256" key="7">
    <source>
        <dbReference type="RuleBase" id="RU363069"/>
    </source>
</evidence>
<dbReference type="PANTHER" id="PTHR30337">
    <property type="entry name" value="COMPONENT OF ATP-DEPENDENT DSDNA EXONUCLEASE"/>
    <property type="match status" value="1"/>
</dbReference>
<dbReference type="Pfam" id="PF12320">
    <property type="entry name" value="SbcD_C"/>
    <property type="match status" value="1"/>
</dbReference>
<comment type="similarity">
    <text evidence="1 7">Belongs to the SbcD family.</text>
</comment>
<dbReference type="AlphaFoldDB" id="A0A4Q1RG20"/>
<evidence type="ECO:0000256" key="5">
    <source>
        <dbReference type="ARBA" id="ARBA00022801"/>
    </source>
</evidence>
<dbReference type="GO" id="GO:0006260">
    <property type="term" value="P:DNA replication"/>
    <property type="evidence" value="ECO:0007669"/>
    <property type="project" value="UniProtKB-KW"/>
</dbReference>
<dbReference type="CDD" id="cd00840">
    <property type="entry name" value="MPP_Mre11_N"/>
    <property type="match status" value="1"/>
</dbReference>
<dbReference type="SUPFAM" id="SSF56300">
    <property type="entry name" value="Metallo-dependent phosphatases"/>
    <property type="match status" value="1"/>
</dbReference>
<evidence type="ECO:0000256" key="3">
    <source>
        <dbReference type="ARBA" id="ARBA00013365"/>
    </source>
</evidence>
<dbReference type="InterPro" id="IPR050535">
    <property type="entry name" value="DNA_Repair-Maintenance_Comp"/>
</dbReference>
<dbReference type="InterPro" id="IPR029052">
    <property type="entry name" value="Metallo-depent_PP-like"/>
</dbReference>
<dbReference type="NCBIfam" id="TIGR00619">
    <property type="entry name" value="sbcd"/>
    <property type="match status" value="1"/>
</dbReference>
<reference evidence="11 12" key="1">
    <citation type="submission" date="2019-01" db="EMBL/GenBank/DDBJ databases">
        <title>Blautia sp. nov. KGMB01111 isolated human feces.</title>
        <authorList>
            <person name="Park J.-E."/>
            <person name="Kim J.-S."/>
            <person name="Park S.-H."/>
        </authorList>
    </citation>
    <scope>NUCLEOTIDE SEQUENCE [LARGE SCALE GENOMIC DNA]</scope>
    <source>
        <strain evidence="11 12">KGMB01111</strain>
    </source>
</reference>
<keyword evidence="5 7" id="KW-0378">Hydrolase</keyword>
<dbReference type="PANTHER" id="PTHR30337:SF0">
    <property type="entry name" value="NUCLEASE SBCCD SUBUNIT D"/>
    <property type="match status" value="1"/>
</dbReference>
<keyword evidence="12" id="KW-1185">Reference proteome</keyword>
<feature type="region of interest" description="Disordered" evidence="8">
    <location>
        <begin position="149"/>
        <end position="181"/>
    </location>
</feature>
<dbReference type="GO" id="GO:0008408">
    <property type="term" value="F:3'-5' exonuclease activity"/>
    <property type="evidence" value="ECO:0007669"/>
    <property type="project" value="InterPro"/>
</dbReference>